<evidence type="ECO:0000256" key="4">
    <source>
        <dbReference type="ARBA" id="ARBA00022759"/>
    </source>
</evidence>
<organism evidence="8 9">
    <name type="scientific">Caproicibacterium argilliputei</name>
    <dbReference type="NCBI Taxonomy" id="3030016"/>
    <lineage>
        <taxon>Bacteria</taxon>
        <taxon>Bacillati</taxon>
        <taxon>Bacillota</taxon>
        <taxon>Clostridia</taxon>
        <taxon>Eubacteriales</taxon>
        <taxon>Oscillospiraceae</taxon>
        <taxon>Caproicibacterium</taxon>
    </lineage>
</organism>
<reference evidence="8 9" key="1">
    <citation type="submission" date="2024-06" db="EMBL/GenBank/DDBJ databases">
        <title>Caproicibacterium argilliputei sp. nov, a novel caproic acid producing anaerobic bacterium isolated from pit mud.</title>
        <authorList>
            <person name="Xia S."/>
        </authorList>
    </citation>
    <scope>NUCLEOTIDE SEQUENCE [LARGE SCALE GENOMIC DNA]</scope>
    <source>
        <strain evidence="8 9">ZCY20-5</strain>
    </source>
</reference>
<dbReference type="GO" id="GO:0004519">
    <property type="term" value="F:endonuclease activity"/>
    <property type="evidence" value="ECO:0007669"/>
    <property type="project" value="UniProtKB-KW"/>
</dbReference>
<evidence type="ECO:0000256" key="6">
    <source>
        <dbReference type="ARBA" id="ARBA00022884"/>
    </source>
</evidence>
<keyword evidence="9" id="KW-1185">Reference proteome</keyword>
<dbReference type="Proteomes" id="UP001300604">
    <property type="component" value="Chromosome"/>
</dbReference>
<evidence type="ECO:0000256" key="5">
    <source>
        <dbReference type="ARBA" id="ARBA00022801"/>
    </source>
</evidence>
<reference evidence="9" key="2">
    <citation type="submission" date="2024-06" db="EMBL/GenBank/DDBJ databases">
        <title>Caproicibacterium argilliputei sp. nov, a novel caproic acid producing anaerobic bacterium isolated from pit mud.</title>
        <authorList>
            <person name="Zeng C."/>
        </authorList>
    </citation>
    <scope>NUCLEOTIDE SEQUENCE [LARGE SCALE GENOMIC DNA]</scope>
    <source>
        <strain evidence="9">ZCY20-5</strain>
    </source>
</reference>
<protein>
    <submittedName>
        <fullName evidence="8">Type II toxin-antitoxin system HicA family toxin</fullName>
    </submittedName>
</protein>
<accession>A0AA97H2I3</accession>
<keyword evidence="5" id="KW-0378">Hydrolase</keyword>
<dbReference type="Pfam" id="PF07927">
    <property type="entry name" value="HicA_toxin"/>
    <property type="match status" value="1"/>
</dbReference>
<comment type="similarity">
    <text evidence="1">Belongs to the HicA mRNA interferase family.</text>
</comment>
<dbReference type="InterPro" id="IPR038570">
    <property type="entry name" value="HicA_sf"/>
</dbReference>
<dbReference type="GO" id="GO:0016787">
    <property type="term" value="F:hydrolase activity"/>
    <property type="evidence" value="ECO:0007669"/>
    <property type="project" value="UniProtKB-KW"/>
</dbReference>
<dbReference type="KEGG" id="carl:PXC00_08975"/>
<keyword evidence="2" id="KW-1277">Toxin-antitoxin system</keyword>
<keyword evidence="4" id="KW-0255">Endonuclease</keyword>
<evidence type="ECO:0000313" key="9">
    <source>
        <dbReference type="Proteomes" id="UP001300604"/>
    </source>
</evidence>
<evidence type="ECO:0000313" key="8">
    <source>
        <dbReference type="EMBL" id="WOC33658.1"/>
    </source>
</evidence>
<dbReference type="RefSeq" id="WP_275846523.1">
    <property type="nucleotide sequence ID" value="NZ_CP135996.1"/>
</dbReference>
<dbReference type="InterPro" id="IPR012933">
    <property type="entry name" value="HicA_mRNA_interferase"/>
</dbReference>
<sequence length="67" mass="7462">MKTKSDSSRELIKLITADGWYEVRCVGDHHQFKHPTKPGLVTITHPRKDIPIKTARSIAAQAGITLP</sequence>
<keyword evidence="3" id="KW-0540">Nuclease</keyword>
<evidence type="ECO:0000256" key="3">
    <source>
        <dbReference type="ARBA" id="ARBA00022722"/>
    </source>
</evidence>
<dbReference type="SUPFAM" id="SSF54786">
    <property type="entry name" value="YcfA/nrd intein domain"/>
    <property type="match status" value="1"/>
</dbReference>
<dbReference type="GO" id="GO:0003729">
    <property type="term" value="F:mRNA binding"/>
    <property type="evidence" value="ECO:0007669"/>
    <property type="project" value="InterPro"/>
</dbReference>
<dbReference type="EMBL" id="CP135996">
    <property type="protein sequence ID" value="WOC33658.1"/>
    <property type="molecule type" value="Genomic_DNA"/>
</dbReference>
<evidence type="ECO:0000256" key="2">
    <source>
        <dbReference type="ARBA" id="ARBA00022649"/>
    </source>
</evidence>
<proteinExistence type="inferred from homology"/>
<dbReference type="Gene3D" id="3.30.920.30">
    <property type="entry name" value="Hypothetical protein"/>
    <property type="match status" value="1"/>
</dbReference>
<dbReference type="AlphaFoldDB" id="A0AA97H2I3"/>
<name>A0AA97H2I3_9FIRM</name>
<gene>
    <name evidence="8" type="ORF">PXC00_08975</name>
</gene>
<evidence type="ECO:0000256" key="7">
    <source>
        <dbReference type="ARBA" id="ARBA00023016"/>
    </source>
</evidence>
<keyword evidence="7" id="KW-0346">Stress response</keyword>
<keyword evidence="6" id="KW-0694">RNA-binding</keyword>
<evidence type="ECO:0000256" key="1">
    <source>
        <dbReference type="ARBA" id="ARBA00006620"/>
    </source>
</evidence>
<reference evidence="9" key="3">
    <citation type="submission" date="2024-06" db="EMBL/GenBank/DDBJ databases">
        <authorList>
            <person name="Zeng C."/>
        </authorList>
    </citation>
    <scope>NUCLEOTIDE SEQUENCE [LARGE SCALE GENOMIC DNA]</scope>
    <source>
        <strain evidence="9">ZCY20-5</strain>
    </source>
</reference>